<evidence type="ECO:0000256" key="5">
    <source>
        <dbReference type="ARBA" id="ARBA00022692"/>
    </source>
</evidence>
<evidence type="ECO:0000313" key="13">
    <source>
        <dbReference type="EMBL" id="ABK44355.1"/>
    </source>
</evidence>
<dbReference type="STRING" id="156889.Mmc1_1847"/>
<keyword evidence="7 11" id="KW-0862">Zinc</keyword>
<dbReference type="InterPro" id="IPR041489">
    <property type="entry name" value="PDZ_6"/>
</dbReference>
<dbReference type="Pfam" id="PF02163">
    <property type="entry name" value="Peptidase_M50"/>
    <property type="match status" value="1"/>
</dbReference>
<dbReference type="AlphaFoldDB" id="A0L8R2"/>
<dbReference type="SMART" id="SM00228">
    <property type="entry name" value="PDZ"/>
    <property type="match status" value="1"/>
</dbReference>
<evidence type="ECO:0000259" key="12">
    <source>
        <dbReference type="PROSITE" id="PS50106"/>
    </source>
</evidence>
<comment type="similarity">
    <text evidence="3 11">Belongs to the peptidase M50B family.</text>
</comment>
<comment type="subcellular location">
    <subcellularLocation>
        <location evidence="2">Membrane</location>
        <topology evidence="2">Multi-pass membrane protein</topology>
    </subcellularLocation>
</comment>
<reference evidence="14" key="1">
    <citation type="journal article" date="2009" name="Appl. Environ. Microbiol.">
        <title>Complete genome sequence of the chemolithoautotrophic marine magnetotactic coccus strain MC-1.</title>
        <authorList>
            <person name="Schubbe S."/>
            <person name="Williams T.J."/>
            <person name="Xie G."/>
            <person name="Kiss H.E."/>
            <person name="Brettin T.S."/>
            <person name="Martinez D."/>
            <person name="Ross C.A."/>
            <person name="Schuler D."/>
            <person name="Cox B.L."/>
            <person name="Nealson K.H."/>
            <person name="Bazylinski D.A."/>
        </authorList>
    </citation>
    <scope>NUCLEOTIDE SEQUENCE [LARGE SCALE GENOMIC DNA]</scope>
    <source>
        <strain evidence="14">ATCC BAA-1437 / JCM 17883 / MC-1</strain>
    </source>
</reference>
<dbReference type="GO" id="GO:0006508">
    <property type="term" value="P:proteolysis"/>
    <property type="evidence" value="ECO:0007669"/>
    <property type="project" value="UniProtKB-KW"/>
</dbReference>
<feature type="transmembrane region" description="Helical" evidence="11">
    <location>
        <begin position="6"/>
        <end position="25"/>
    </location>
</feature>
<evidence type="ECO:0000256" key="1">
    <source>
        <dbReference type="ARBA" id="ARBA00001947"/>
    </source>
</evidence>
<feature type="transmembrane region" description="Helical" evidence="11">
    <location>
        <begin position="106"/>
        <end position="128"/>
    </location>
</feature>
<keyword evidence="11" id="KW-0479">Metal-binding</keyword>
<keyword evidence="4 13" id="KW-0645">Protease</keyword>
<keyword evidence="6 11" id="KW-0378">Hydrolase</keyword>
<dbReference type="NCBIfam" id="TIGR00054">
    <property type="entry name" value="RIP metalloprotease RseP"/>
    <property type="match status" value="1"/>
</dbReference>
<dbReference type="Gene3D" id="2.30.42.10">
    <property type="match status" value="1"/>
</dbReference>
<evidence type="ECO:0000313" key="14">
    <source>
        <dbReference type="Proteomes" id="UP000002586"/>
    </source>
</evidence>
<name>A0L8R2_MAGMM</name>
<evidence type="ECO:0000256" key="6">
    <source>
        <dbReference type="ARBA" id="ARBA00022801"/>
    </source>
</evidence>
<dbReference type="PANTHER" id="PTHR42837">
    <property type="entry name" value="REGULATOR OF SIGMA-E PROTEASE RSEP"/>
    <property type="match status" value="1"/>
</dbReference>
<dbReference type="HOGENOM" id="CLU_025778_1_0_5"/>
<evidence type="ECO:0000256" key="7">
    <source>
        <dbReference type="ARBA" id="ARBA00022833"/>
    </source>
</evidence>
<dbReference type="Pfam" id="PF17820">
    <property type="entry name" value="PDZ_6"/>
    <property type="match status" value="1"/>
</dbReference>
<proteinExistence type="inferred from homology"/>
<keyword evidence="14" id="KW-1185">Reference proteome</keyword>
<keyword evidence="9 11" id="KW-0482">Metalloprotease</keyword>
<dbReference type="InterPro" id="IPR008915">
    <property type="entry name" value="Peptidase_M50"/>
</dbReference>
<dbReference type="GO" id="GO:0016020">
    <property type="term" value="C:membrane"/>
    <property type="evidence" value="ECO:0007669"/>
    <property type="project" value="UniProtKB-SubCell"/>
</dbReference>
<keyword evidence="8 11" id="KW-1133">Transmembrane helix</keyword>
<gene>
    <name evidence="13" type="ordered locus">Mmc1_1847</name>
</gene>
<protein>
    <recommendedName>
        <fullName evidence="11">Zinc metalloprotease</fullName>
        <ecNumber evidence="11">3.4.24.-</ecNumber>
    </recommendedName>
</protein>
<dbReference type="GO" id="GO:0004222">
    <property type="term" value="F:metalloendopeptidase activity"/>
    <property type="evidence" value="ECO:0007669"/>
    <property type="project" value="InterPro"/>
</dbReference>
<evidence type="ECO:0000256" key="8">
    <source>
        <dbReference type="ARBA" id="ARBA00022989"/>
    </source>
</evidence>
<keyword evidence="5 11" id="KW-0812">Transmembrane</keyword>
<dbReference type="RefSeq" id="WP_011713499.1">
    <property type="nucleotide sequence ID" value="NC_008576.1"/>
</dbReference>
<evidence type="ECO:0000256" key="2">
    <source>
        <dbReference type="ARBA" id="ARBA00004141"/>
    </source>
</evidence>
<dbReference type="InterPro" id="IPR001478">
    <property type="entry name" value="PDZ"/>
</dbReference>
<dbReference type="SUPFAM" id="SSF50156">
    <property type="entry name" value="PDZ domain-like"/>
    <property type="match status" value="1"/>
</dbReference>
<dbReference type="PANTHER" id="PTHR42837:SF2">
    <property type="entry name" value="MEMBRANE METALLOPROTEASE ARASP2, CHLOROPLASTIC-RELATED"/>
    <property type="match status" value="1"/>
</dbReference>
<evidence type="ECO:0000256" key="9">
    <source>
        <dbReference type="ARBA" id="ARBA00023049"/>
    </source>
</evidence>
<comment type="cofactor">
    <cofactor evidence="1 11">
        <name>Zn(2+)</name>
        <dbReference type="ChEBI" id="CHEBI:29105"/>
    </cofactor>
</comment>
<accession>A0L8R2</accession>
<keyword evidence="10 11" id="KW-0472">Membrane</keyword>
<dbReference type="InterPro" id="IPR004387">
    <property type="entry name" value="Pept_M50_Zn"/>
</dbReference>
<dbReference type="GO" id="GO:0046872">
    <property type="term" value="F:metal ion binding"/>
    <property type="evidence" value="ECO:0007669"/>
    <property type="project" value="UniProtKB-KW"/>
</dbReference>
<reference evidence="13 14" key="2">
    <citation type="journal article" date="2012" name="Int. J. Syst. Evol. Microbiol.">
        <title>Magnetococcus marinus gen. nov., sp. nov., a marine, magnetotactic bacterium that represents a novel lineage (Magnetococcaceae fam. nov.; Magnetococcales ord. nov.) at the base of the Alphaproteobacteria.</title>
        <authorList>
            <person name="Bazylinski D.A."/>
            <person name="Williams T.J."/>
            <person name="Lefevre C.T."/>
            <person name="Berg R.J."/>
            <person name="Zhang C.L."/>
            <person name="Bowser S.S."/>
            <person name="Dean A.J."/>
            <person name="Beveridge T.J."/>
        </authorList>
    </citation>
    <scope>NUCLEOTIDE SEQUENCE [LARGE SCALE GENOMIC DNA]</scope>
    <source>
        <strain evidence="14">ATCC BAA-1437 / JCM 17883 / MC-1</strain>
    </source>
</reference>
<dbReference type="Proteomes" id="UP000002586">
    <property type="component" value="Chromosome"/>
</dbReference>
<dbReference type="eggNOG" id="COG0750">
    <property type="taxonomic scope" value="Bacteria"/>
</dbReference>
<evidence type="ECO:0000256" key="11">
    <source>
        <dbReference type="RuleBase" id="RU362031"/>
    </source>
</evidence>
<dbReference type="CDD" id="cd06163">
    <property type="entry name" value="S2P-M50_PDZ_RseP-like"/>
    <property type="match status" value="1"/>
</dbReference>
<dbReference type="KEGG" id="mgm:Mmc1_1847"/>
<organism evidence="13 14">
    <name type="scientific">Magnetococcus marinus (strain ATCC BAA-1437 / JCM 17883 / MC-1)</name>
    <dbReference type="NCBI Taxonomy" id="156889"/>
    <lineage>
        <taxon>Bacteria</taxon>
        <taxon>Pseudomonadati</taxon>
        <taxon>Pseudomonadota</taxon>
        <taxon>Magnetococcia</taxon>
        <taxon>Magnetococcales</taxon>
        <taxon>Magnetococcaceae</taxon>
        <taxon>Magnetococcus</taxon>
    </lineage>
</organism>
<evidence type="ECO:0000256" key="3">
    <source>
        <dbReference type="ARBA" id="ARBA00007931"/>
    </source>
</evidence>
<evidence type="ECO:0000256" key="4">
    <source>
        <dbReference type="ARBA" id="ARBA00022670"/>
    </source>
</evidence>
<evidence type="ECO:0000256" key="10">
    <source>
        <dbReference type="ARBA" id="ARBA00023136"/>
    </source>
</evidence>
<dbReference type="CDD" id="cd23081">
    <property type="entry name" value="cpPDZ_EcRseP-like"/>
    <property type="match status" value="1"/>
</dbReference>
<feature type="domain" description="PDZ" evidence="12">
    <location>
        <begin position="139"/>
        <end position="169"/>
    </location>
</feature>
<sequence>MNEAFWAVVVLGILIFVHEMGHFLVARWMKVRVLVFSLGFGPKLLSWRGRGGAEGTEYCLSLIPLGGYVKMFGEAGVVEDEQNGERALTEEEKQGSFAHKSLQARFAVVLAGPLFNFIFAIFALWAVYAMGVEKMYADVGKVIEQGPAAMAGVQVGDRIIKVDGEAVEDWMAMRERIRASSHGVIKLEVLRGDKQLTLTLNPEMGDTVTKFGEPTKKARIGIAPSGETFAVEYGVGEAFWLGIDKTWEFSTLIFTSIKKMITQEIPADQIGGPIAIAKMAGSTAEMGFASMLMFMSLISVNLGVLNLLPIPVLDGGHLLFYVMEAIKGGPISEKAQMIAMRIGLSLLLALMVLAFYNDLVRLFGSSASN</sequence>
<dbReference type="InterPro" id="IPR036034">
    <property type="entry name" value="PDZ_sf"/>
</dbReference>
<dbReference type="PROSITE" id="PS50106">
    <property type="entry name" value="PDZ"/>
    <property type="match status" value="1"/>
</dbReference>
<dbReference type="EC" id="3.4.24.-" evidence="11"/>
<dbReference type="EMBL" id="CP000471">
    <property type="protein sequence ID" value="ABK44355.1"/>
    <property type="molecule type" value="Genomic_DNA"/>
</dbReference>
<feature type="transmembrane region" description="Helical" evidence="11">
    <location>
        <begin position="338"/>
        <end position="356"/>
    </location>
</feature>